<keyword evidence="3" id="KW-1185">Reference proteome</keyword>
<name>G7VGR6_9CREN</name>
<accession>G7VGR6</accession>
<dbReference type="SUPFAM" id="SSF47413">
    <property type="entry name" value="lambda repressor-like DNA-binding domains"/>
    <property type="match status" value="1"/>
</dbReference>
<dbReference type="GO" id="GO:0003677">
    <property type="term" value="F:DNA binding"/>
    <property type="evidence" value="ECO:0007669"/>
    <property type="project" value="InterPro"/>
</dbReference>
<evidence type="ECO:0000259" key="1">
    <source>
        <dbReference type="Pfam" id="PF10120"/>
    </source>
</evidence>
<dbReference type="OrthoDB" id="26806at2157"/>
<proteinExistence type="predicted"/>
<dbReference type="SUPFAM" id="SSF53639">
    <property type="entry name" value="AraD/HMP-PK domain-like"/>
    <property type="match status" value="1"/>
</dbReference>
<dbReference type="STRING" id="1104324.P186_0445"/>
<dbReference type="HOGENOM" id="CLU_054903_0_0_2"/>
<dbReference type="KEGG" id="pyr:P186_0445"/>
<dbReference type="RefSeq" id="WP_014287727.1">
    <property type="nucleotide sequence ID" value="NC_016645.1"/>
</dbReference>
<dbReference type="PANTHER" id="PTHR40730">
    <property type="entry name" value="TRANSCRIPTIONAL REGULATOR PROTEIN-LIKE PROTEIN"/>
    <property type="match status" value="1"/>
</dbReference>
<dbReference type="InterPro" id="IPR019293">
    <property type="entry name" value="ThiN"/>
</dbReference>
<dbReference type="EMBL" id="CP003098">
    <property type="protein sequence ID" value="AET31899.1"/>
    <property type="molecule type" value="Genomic_DNA"/>
</dbReference>
<dbReference type="Proteomes" id="UP000005867">
    <property type="component" value="Chromosome"/>
</dbReference>
<dbReference type="Gene3D" id="3.40.225.10">
    <property type="entry name" value="Class II aldolase/adducin N-terminal domain"/>
    <property type="match status" value="1"/>
</dbReference>
<feature type="domain" description="Thiamine-phosphate synthase ThiN" evidence="1">
    <location>
        <begin position="134"/>
        <end position="283"/>
    </location>
</feature>
<dbReference type="GeneID" id="11594710"/>
<evidence type="ECO:0000313" key="2">
    <source>
        <dbReference type="EMBL" id="AET31899.1"/>
    </source>
</evidence>
<dbReference type="InterPro" id="IPR010982">
    <property type="entry name" value="Lambda_DNA-bd_dom_sf"/>
</dbReference>
<gene>
    <name evidence="2" type="ORF">P186_0445</name>
</gene>
<sequence>MLPLEFVVEVVVTPLKGLVAHQLAERGYSQSRIGQLLGISQPAVSSYLKNPKHLYEEKLLKVLERQELQRLLRTLTTLVEYASVEEFLRYVNNYSVGLLSSLRLCPLHRSAYPELGNCEICRDLQVYTETAKRVEMAFDLLKRCRDCYRLVPKVLMNIVELGPEGGVGYPGRIYVEGAQIMARGRPRPGASRFLTNLVSEVNKLHPEIKAVANVAYVARDCAGKVFSVAEVGPSNSEEEIVANVTAAFQKGIYDVVYDMGGSGIEPNAYIFGIDAVDVATKVIELAKCLGPKDYKHV</sequence>
<dbReference type="AlphaFoldDB" id="G7VGR6"/>
<dbReference type="PANTHER" id="PTHR40730:SF4">
    <property type="entry name" value="TRANSCRIPTIONAL REGULATOR"/>
    <property type="match status" value="1"/>
</dbReference>
<dbReference type="InterPro" id="IPR036409">
    <property type="entry name" value="Aldolase_II/adducin_N_sf"/>
</dbReference>
<dbReference type="Pfam" id="PF10120">
    <property type="entry name" value="ThiN"/>
    <property type="match status" value="1"/>
</dbReference>
<evidence type="ECO:0000313" key="3">
    <source>
        <dbReference type="Proteomes" id="UP000005867"/>
    </source>
</evidence>
<reference evidence="2 3" key="1">
    <citation type="journal article" date="2012" name="J. Bacteriol.">
        <title>Complete genome sequence of strain 1860, a crenarchaeon of the genus pyrobaculum able to grow with various electron acceptors.</title>
        <authorList>
            <person name="Mardanov A.V."/>
            <person name="Gumerov V.M."/>
            <person name="Slobodkina G.B."/>
            <person name="Beletsky A.V."/>
            <person name="Bonch-Osmolovskaya E.A."/>
            <person name="Ravin N.V."/>
            <person name="Skryabin K.G."/>
        </authorList>
    </citation>
    <scope>NUCLEOTIDE SEQUENCE [LARGE SCALE GENOMIC DNA]</scope>
    <source>
        <strain evidence="2 3">1860</strain>
    </source>
</reference>
<dbReference type="eggNOG" id="arCOG00021">
    <property type="taxonomic scope" value="Archaea"/>
</dbReference>
<organism evidence="2 3">
    <name type="scientific">Pyrobaculum ferrireducens</name>
    <dbReference type="NCBI Taxonomy" id="1104324"/>
    <lineage>
        <taxon>Archaea</taxon>
        <taxon>Thermoproteota</taxon>
        <taxon>Thermoprotei</taxon>
        <taxon>Thermoproteales</taxon>
        <taxon>Thermoproteaceae</taxon>
        <taxon>Pyrobaculum</taxon>
    </lineage>
</organism>
<protein>
    <recommendedName>
        <fullName evidence="1">Thiamine-phosphate synthase ThiN domain-containing protein</fullName>
    </recommendedName>
</protein>
<dbReference type="BioCyc" id="PSP1104324:GJSN-434-MONOMER"/>